<sequence length="157" mass="17788">MEIEQKWEKSNRMNKDLERMSSTLYKMFPTFDSDSFRARENLSEIPVPQKALSSRFLTIAESEPFGPIDAAKILDLEPAATTLEKLSAVGEHSLGHTARKAENVKVIYGEVRSGEKAMFKFTNTRVGQTGFRYGSGNRDSKKDRKIGFNELGKMIYI</sequence>
<dbReference type="InterPro" id="IPR021036">
    <property type="entry name" value="Ribosomal_mS45"/>
</dbReference>
<gene>
    <name evidence="1" type="ORF">HG535_0G03340</name>
</gene>
<dbReference type="Pfam" id="PF12298">
    <property type="entry name" value="Bot1p"/>
    <property type="match status" value="1"/>
</dbReference>
<name>A0A7H9B6Y2_ZYGMR</name>
<dbReference type="OrthoDB" id="10052321at2759"/>
<dbReference type="GO" id="GO:0003735">
    <property type="term" value="F:structural constituent of ribosome"/>
    <property type="evidence" value="ECO:0007669"/>
    <property type="project" value="TreeGrafter"/>
</dbReference>
<dbReference type="AlphaFoldDB" id="A0A7H9B6Y2"/>
<keyword evidence="2" id="KW-1185">Reference proteome</keyword>
<protein>
    <submittedName>
        <fullName evidence="1">Uncharacterized protein</fullName>
    </submittedName>
</protein>
<accession>A0A7H9B6Y2</accession>
<dbReference type="EMBL" id="CP058610">
    <property type="protein sequence ID" value="QLG74451.1"/>
    <property type="molecule type" value="Genomic_DNA"/>
</dbReference>
<dbReference type="GO" id="GO:0032543">
    <property type="term" value="P:mitochondrial translation"/>
    <property type="evidence" value="ECO:0007669"/>
    <property type="project" value="TreeGrafter"/>
</dbReference>
<dbReference type="RefSeq" id="XP_037146176.1">
    <property type="nucleotide sequence ID" value="XM_037290281.1"/>
</dbReference>
<dbReference type="Proteomes" id="UP000509704">
    <property type="component" value="Chromosome 7"/>
</dbReference>
<dbReference type="PANTHER" id="PTHR28158">
    <property type="entry name" value="37S RIBOSOMAL PROTEIN S35, MITOCHONDRIAL"/>
    <property type="match status" value="1"/>
</dbReference>
<dbReference type="GeneID" id="59238234"/>
<dbReference type="KEGG" id="zmk:HG535_0G03340"/>
<organism evidence="1 2">
    <name type="scientific">Zygotorulaspora mrakii</name>
    <name type="common">Zygosaccharomyces mrakii</name>
    <dbReference type="NCBI Taxonomy" id="42260"/>
    <lineage>
        <taxon>Eukaryota</taxon>
        <taxon>Fungi</taxon>
        <taxon>Dikarya</taxon>
        <taxon>Ascomycota</taxon>
        <taxon>Saccharomycotina</taxon>
        <taxon>Saccharomycetes</taxon>
        <taxon>Saccharomycetales</taxon>
        <taxon>Saccharomycetaceae</taxon>
        <taxon>Zygotorulaspora</taxon>
    </lineage>
</organism>
<proteinExistence type="predicted"/>
<dbReference type="PANTHER" id="PTHR28158:SF1">
    <property type="entry name" value="SMALL RIBOSOMAL SUBUNIT PROTEIN MS45"/>
    <property type="match status" value="1"/>
</dbReference>
<reference evidence="1 2" key="1">
    <citation type="submission" date="2020-07" db="EMBL/GenBank/DDBJ databases">
        <title>The yeast mating-type switching endonuclease HO is a domesticated member of an unorthodox homing genetic element family.</title>
        <authorList>
            <person name="Coughlan A.Y."/>
            <person name="Lombardi L."/>
            <person name="Braun-Galleani S."/>
            <person name="Martos A.R."/>
            <person name="Galeote V."/>
            <person name="Bigey F."/>
            <person name="Dequin S."/>
            <person name="Byrne K.P."/>
            <person name="Wolfe K.H."/>
        </authorList>
    </citation>
    <scope>NUCLEOTIDE SEQUENCE [LARGE SCALE GENOMIC DNA]</scope>
    <source>
        <strain evidence="1 2">NRRL Y-6702</strain>
    </source>
</reference>
<dbReference type="GO" id="GO:0005763">
    <property type="term" value="C:mitochondrial small ribosomal subunit"/>
    <property type="evidence" value="ECO:0007669"/>
    <property type="project" value="TreeGrafter"/>
</dbReference>
<evidence type="ECO:0000313" key="2">
    <source>
        <dbReference type="Proteomes" id="UP000509704"/>
    </source>
</evidence>
<evidence type="ECO:0000313" key="1">
    <source>
        <dbReference type="EMBL" id="QLG74451.1"/>
    </source>
</evidence>